<keyword evidence="3" id="KW-0614">Plasmid</keyword>
<accession>V5U7C9</accession>
<organism evidence="3">
    <name type="scientific">Cronobacter malonaticus</name>
    <dbReference type="NCBI Taxonomy" id="413503"/>
    <lineage>
        <taxon>Bacteria</taxon>
        <taxon>Pseudomonadati</taxon>
        <taxon>Pseudomonadota</taxon>
        <taxon>Gammaproteobacteria</taxon>
        <taxon>Enterobacterales</taxon>
        <taxon>Enterobacteriaceae</taxon>
        <taxon>Cronobacter</taxon>
    </lineage>
</organism>
<feature type="signal peptide" evidence="1">
    <location>
        <begin position="1"/>
        <end position="22"/>
    </location>
</feature>
<proteinExistence type="predicted"/>
<dbReference type="HOGENOM" id="CLU_000288_47_4_6"/>
<dbReference type="InterPro" id="IPR012336">
    <property type="entry name" value="Thioredoxin-like_fold"/>
</dbReference>
<dbReference type="EMBL" id="CP006733">
    <property type="protein sequence ID" value="AHB72674.1"/>
    <property type="molecule type" value="Genomic_DNA"/>
</dbReference>
<evidence type="ECO:0000313" key="3">
    <source>
        <dbReference type="EMBL" id="AHB72674.1"/>
    </source>
</evidence>
<dbReference type="AlphaFoldDB" id="V5U7C9"/>
<dbReference type="Gene3D" id="3.40.30.10">
    <property type="entry name" value="Glutaredoxin"/>
    <property type="match status" value="1"/>
</dbReference>
<dbReference type="PATRIC" id="fig|1401659.3.peg.4273"/>
<dbReference type="RefSeq" id="WP_023897708.1">
    <property type="nucleotide sequence ID" value="NC_023025.1"/>
</dbReference>
<dbReference type="KEGG" id="csi:P262_p2102"/>
<evidence type="ECO:0000259" key="2">
    <source>
        <dbReference type="Pfam" id="PF13462"/>
    </source>
</evidence>
<sequence length="260" mass="28253">MTRTTLAALGAAFSLFAGSAAAVPAQTFTPEQEARTGKTGADNKIDEAKIKEIKAMIRQKLQLPEQKNPVPVVMANQEALLHDADTPAYGPEKAKVAVIEFLDYQCLYCYKMTWEIEKVMKTNPGVRFVFKAWTIYAGEWPSSEQAAQRGLAVWKAKGEQAYMTYHNKLFNTMHMNGELTTEDIDNAAMAAGFVANSIPDNSAALSRNDALAKQLGLIGAPALIIMPVTGATPDNITVLEGGETAEEIQLAIRKAEQTSQ</sequence>
<dbReference type="InterPro" id="IPR036249">
    <property type="entry name" value="Thioredoxin-like_sf"/>
</dbReference>
<keyword evidence="1" id="KW-0732">Signal</keyword>
<dbReference type="Proteomes" id="UP000018545">
    <property type="component" value="Plasmid p2"/>
</dbReference>
<evidence type="ECO:0000256" key="1">
    <source>
        <dbReference type="SAM" id="SignalP"/>
    </source>
</evidence>
<geneLocation type="plasmid" evidence="3">
    <name>p2</name>
</geneLocation>
<name>V5U7C9_9ENTR</name>
<feature type="chain" id="PRO_5004742292" description="Thioredoxin-like fold domain-containing protein" evidence="1">
    <location>
        <begin position="23"/>
        <end position="260"/>
    </location>
</feature>
<reference evidence="3" key="1">
    <citation type="journal article" date="2014" name="Genome Announc.">
        <title>Complete Genome Sequence of Cronobacter sakazakii Strain CMCC 45402.</title>
        <authorList>
            <person name="Zhao Z."/>
            <person name="Wang L."/>
            <person name="Wang B."/>
            <person name="Liang H."/>
            <person name="Ye Q."/>
            <person name="Zeng M."/>
        </authorList>
    </citation>
    <scope>NUCLEOTIDE SEQUENCE [LARGE SCALE GENOMIC DNA]</scope>
    <source>
        <strain evidence="3">CMCC45402</strain>
    </source>
</reference>
<feature type="domain" description="Thioredoxin-like fold" evidence="2">
    <location>
        <begin position="85"/>
        <end position="225"/>
    </location>
</feature>
<protein>
    <recommendedName>
        <fullName evidence="2">Thioredoxin-like fold domain-containing protein</fullName>
    </recommendedName>
</protein>
<dbReference type="Pfam" id="PF13462">
    <property type="entry name" value="Thioredoxin_4"/>
    <property type="match status" value="1"/>
</dbReference>
<gene>
    <name evidence="3" type="ORF">P262_p2102</name>
</gene>
<dbReference type="SUPFAM" id="SSF52833">
    <property type="entry name" value="Thioredoxin-like"/>
    <property type="match status" value="1"/>
</dbReference>